<keyword evidence="1" id="KW-0812">Transmembrane</keyword>
<protein>
    <submittedName>
        <fullName evidence="2">Uncharacterized protein</fullName>
    </submittedName>
</protein>
<gene>
    <name evidence="2" type="ORF">KP79_PYT04109</name>
</gene>
<evidence type="ECO:0000256" key="1">
    <source>
        <dbReference type="SAM" id="Phobius"/>
    </source>
</evidence>
<comment type="caution">
    <text evidence="2">The sequence shown here is derived from an EMBL/GenBank/DDBJ whole genome shotgun (WGS) entry which is preliminary data.</text>
</comment>
<evidence type="ECO:0000313" key="2">
    <source>
        <dbReference type="EMBL" id="OWF52270.1"/>
    </source>
</evidence>
<dbReference type="AlphaFoldDB" id="A0A210QU62"/>
<dbReference type="Proteomes" id="UP000242188">
    <property type="component" value="Unassembled WGS sequence"/>
</dbReference>
<organism evidence="2 3">
    <name type="scientific">Mizuhopecten yessoensis</name>
    <name type="common">Japanese scallop</name>
    <name type="synonym">Patinopecten yessoensis</name>
    <dbReference type="NCBI Taxonomy" id="6573"/>
    <lineage>
        <taxon>Eukaryota</taxon>
        <taxon>Metazoa</taxon>
        <taxon>Spiralia</taxon>
        <taxon>Lophotrochozoa</taxon>
        <taxon>Mollusca</taxon>
        <taxon>Bivalvia</taxon>
        <taxon>Autobranchia</taxon>
        <taxon>Pteriomorphia</taxon>
        <taxon>Pectinida</taxon>
        <taxon>Pectinoidea</taxon>
        <taxon>Pectinidae</taxon>
        <taxon>Mizuhopecten</taxon>
    </lineage>
</organism>
<keyword evidence="3" id="KW-1185">Reference proteome</keyword>
<sequence>MPPNNLDRDIQEHYETLKDVFSFFKSGRLRQGWNKFKENYLRKRYGANWEQHQVSKNEVGFLVIGIVIGLFILLSVFLFVILIDAIDHAFSKDWPFHEISAVTSFIKKNLCIAHIPDKTISARYPPCPPGKRHICPARDISV</sequence>
<keyword evidence="1" id="KW-0472">Membrane</keyword>
<accession>A0A210QU62</accession>
<feature type="transmembrane region" description="Helical" evidence="1">
    <location>
        <begin position="59"/>
        <end position="83"/>
    </location>
</feature>
<proteinExistence type="predicted"/>
<keyword evidence="1" id="KW-1133">Transmembrane helix</keyword>
<evidence type="ECO:0000313" key="3">
    <source>
        <dbReference type="Proteomes" id="UP000242188"/>
    </source>
</evidence>
<reference evidence="2 3" key="1">
    <citation type="journal article" date="2017" name="Nat. Ecol. Evol.">
        <title>Scallop genome provides insights into evolution of bilaterian karyotype and development.</title>
        <authorList>
            <person name="Wang S."/>
            <person name="Zhang J."/>
            <person name="Jiao W."/>
            <person name="Li J."/>
            <person name="Xun X."/>
            <person name="Sun Y."/>
            <person name="Guo X."/>
            <person name="Huan P."/>
            <person name="Dong B."/>
            <person name="Zhang L."/>
            <person name="Hu X."/>
            <person name="Sun X."/>
            <person name="Wang J."/>
            <person name="Zhao C."/>
            <person name="Wang Y."/>
            <person name="Wang D."/>
            <person name="Huang X."/>
            <person name="Wang R."/>
            <person name="Lv J."/>
            <person name="Li Y."/>
            <person name="Zhang Z."/>
            <person name="Liu B."/>
            <person name="Lu W."/>
            <person name="Hui Y."/>
            <person name="Liang J."/>
            <person name="Zhou Z."/>
            <person name="Hou R."/>
            <person name="Li X."/>
            <person name="Liu Y."/>
            <person name="Li H."/>
            <person name="Ning X."/>
            <person name="Lin Y."/>
            <person name="Zhao L."/>
            <person name="Xing Q."/>
            <person name="Dou J."/>
            <person name="Li Y."/>
            <person name="Mao J."/>
            <person name="Guo H."/>
            <person name="Dou H."/>
            <person name="Li T."/>
            <person name="Mu C."/>
            <person name="Jiang W."/>
            <person name="Fu Q."/>
            <person name="Fu X."/>
            <person name="Miao Y."/>
            <person name="Liu J."/>
            <person name="Yu Q."/>
            <person name="Li R."/>
            <person name="Liao H."/>
            <person name="Li X."/>
            <person name="Kong Y."/>
            <person name="Jiang Z."/>
            <person name="Chourrout D."/>
            <person name="Li R."/>
            <person name="Bao Z."/>
        </authorList>
    </citation>
    <scope>NUCLEOTIDE SEQUENCE [LARGE SCALE GENOMIC DNA]</scope>
    <source>
        <strain evidence="2 3">PY_sf001</strain>
    </source>
</reference>
<name>A0A210QU62_MIZYE</name>
<dbReference type="EMBL" id="NEDP02001857">
    <property type="protein sequence ID" value="OWF52270.1"/>
    <property type="molecule type" value="Genomic_DNA"/>
</dbReference>